<dbReference type="HOGENOM" id="CLU_1182908_0_0_2"/>
<name>K0IM10_NITGG</name>
<dbReference type="AlphaFoldDB" id="K0IM10"/>
<dbReference type="STRING" id="1237085.Ngar_c29490"/>
<evidence type="ECO:0000313" key="2">
    <source>
        <dbReference type="Proteomes" id="UP000008037"/>
    </source>
</evidence>
<gene>
    <name evidence="1" type="ordered locus">Ngar_c29490</name>
</gene>
<sequence>MIYETIKNATGWQAPTTPYGQVFSSPDELTVQTAGLLSTGALWKEGSSAPYDLKYGGTSQAYRKTCTWEVRTGSGESCQGGKIWFKKAFVARTPGGSSSTNKIVNRHWCYFNNQQTQTNRFECATTYVTFKVPFGFNSTKGKNYFIESIDWKLYSPTYSNSQNNNDDPSWTKHKFVGGGFSTYKTFVWTPNNVPMYKHGGGHEPILITVKANYHCLPNPPISVTIILDMTKGYK</sequence>
<protein>
    <submittedName>
        <fullName evidence="1">Uncharacterized protein</fullName>
    </submittedName>
</protein>
<proteinExistence type="predicted"/>
<accession>K0IM10</accession>
<keyword evidence="2" id="KW-1185">Reference proteome</keyword>
<dbReference type="InParanoid" id="K0IM10"/>
<reference evidence="1 2" key="1">
    <citation type="journal article" date="2012" name="Environ. Microbiol.">
        <title>The genome of the ammonia-oxidizing Candidatus Nitrososphaera gargensis: insights into metabolic versatility and environmental adaptations.</title>
        <authorList>
            <person name="Spang A."/>
            <person name="Poehlein A."/>
            <person name="Offre P."/>
            <person name="Zumbragel S."/>
            <person name="Haider S."/>
            <person name="Rychlik N."/>
            <person name="Nowka B."/>
            <person name="Schmeisser C."/>
            <person name="Lebedeva E.V."/>
            <person name="Rattei T."/>
            <person name="Bohm C."/>
            <person name="Schmid M."/>
            <person name="Galushko A."/>
            <person name="Hatzenpichler R."/>
            <person name="Weinmaier T."/>
            <person name="Daniel R."/>
            <person name="Schleper C."/>
            <person name="Spieck E."/>
            <person name="Streit W."/>
            <person name="Wagner M."/>
        </authorList>
    </citation>
    <scope>NUCLEOTIDE SEQUENCE [LARGE SCALE GENOMIC DNA]</scope>
    <source>
        <strain evidence="2">Ga9.2</strain>
    </source>
</reference>
<evidence type="ECO:0000313" key="1">
    <source>
        <dbReference type="EMBL" id="AFU59867.1"/>
    </source>
</evidence>
<dbReference type="EMBL" id="CP002408">
    <property type="protein sequence ID" value="AFU59867.1"/>
    <property type="molecule type" value="Genomic_DNA"/>
</dbReference>
<dbReference type="BioCyc" id="CNIT1237085:G1324-2949-MONOMER"/>
<organism evidence="1 2">
    <name type="scientific">Nitrososphaera gargensis (strain Ga9.2)</name>
    <dbReference type="NCBI Taxonomy" id="1237085"/>
    <lineage>
        <taxon>Archaea</taxon>
        <taxon>Nitrososphaerota</taxon>
        <taxon>Nitrososphaeria</taxon>
        <taxon>Nitrososphaerales</taxon>
        <taxon>Nitrososphaeraceae</taxon>
        <taxon>Nitrososphaera</taxon>
    </lineage>
</organism>
<dbReference type="Proteomes" id="UP000008037">
    <property type="component" value="Chromosome"/>
</dbReference>
<dbReference type="KEGG" id="nga:Ngar_c29490"/>